<name>A0A173GAP5_9CAUD</name>
<gene>
    <name evidence="1" type="ORF">AREG1_g263</name>
</gene>
<accession>A0A173GAP5</accession>
<keyword evidence="1" id="KW-0378">Hydrolase</keyword>
<organism evidence="1">
    <name type="scientific">Escherichia phage UFV-AREG1</name>
    <dbReference type="NCBI Taxonomy" id="1837867"/>
    <lineage>
        <taxon>Viruses</taxon>
        <taxon>Duplodnaviria</taxon>
        <taxon>Heunggongvirae</taxon>
        <taxon>Uroviricota</taxon>
        <taxon>Caudoviricetes</taxon>
        <taxon>Pantevenvirales</taxon>
        <taxon>Straboviridae</taxon>
        <taxon>Tevenvirinae</taxon>
        <taxon>Tequatrovirus</taxon>
        <taxon>Tequatrovirus ufvareg1</taxon>
    </lineage>
</organism>
<proteinExistence type="predicted"/>
<keyword evidence="1" id="KW-0540">Nuclease</keyword>
<protein>
    <submittedName>
        <fullName evidence="1">Endonuclease IV</fullName>
    </submittedName>
</protein>
<keyword evidence="1" id="KW-0255">Endonuclease</keyword>
<dbReference type="GO" id="GO:0004519">
    <property type="term" value="F:endonuclease activity"/>
    <property type="evidence" value="ECO:0007669"/>
    <property type="project" value="UniProtKB-KW"/>
</dbReference>
<dbReference type="EMBL" id="KX009778">
    <property type="protein sequence ID" value="ANH50406.1"/>
    <property type="molecule type" value="Genomic_DNA"/>
</dbReference>
<reference evidence="1" key="1">
    <citation type="submission" date="2016-08" db="EMBL/GenBank/DDBJ databases">
        <authorList>
            <person name="Seilhamer J.J."/>
        </authorList>
    </citation>
    <scope>NUCLEOTIDE SEQUENCE [LARGE SCALE GENOMIC DNA]</scope>
</reference>
<sequence>MDKKELDELDLKSLDENDRIYYGTLKVYNAYLSGKKESSMQKTNPGLQRLFQIPTFTLSNNDLTSEMKVKIADTARYSLKQNPNQDKAEVIERCRIAVYAEFFVADWLSGYVNKGQEDVNDPYTYAWDVLAHPRYCGLRVEVKTHQTDSRWISVTTGCSGEYPYGSGINLGPILNHQVADCIIIFNTKEIHPGVIQYTPKFIGDKEDLRKVVRKSNYNGWYLSI</sequence>
<evidence type="ECO:0000313" key="1">
    <source>
        <dbReference type="EMBL" id="ANH50406.1"/>
    </source>
</evidence>